<dbReference type="SMART" id="SM00355">
    <property type="entry name" value="ZnF_C2H2"/>
    <property type="match status" value="8"/>
</dbReference>
<keyword evidence="10" id="KW-1185">Reference proteome</keyword>
<sequence length="623" mass="72959">MERHMVFVCPECGQTTETQNEWRQHLNTVHDYARKKAIDFDFKEIDRKYHECQICLKRLAHGHQSPVLLQHHRFTHLPYSGPFKCRYCAGTYVKKRALSVHLFRCHSQLMNKVDNDYKMEKMKQAIALRHPRFNSEFFMRFICPQCGKLLQRFNDWLEHIDKNHLSTSKNICMHRIVGTNNYYCDQCSDTLRDGPTWDQLRRHHFSHLPFTSYFQCAFCITQKSFKTDLFLHFIKYHRVDYLKNKKYICAPDEWAGPAKEATLRQIQIYTNDDNLTVIAQKERSEVRQAVQTLHNIGTEMGLQETGNKETNDVNGDSEVTLTHPLEENAAAPSNAQVEDILQKALSDSCINLEDEICNTLTPAVNGYKNIIVVDVEPQQQPVAVQQPAQLNDMEIEEICQEMFEEIENEVETRFNGRVKTNNKNNRIIDLQKKEMQKYINYLCPECKREFDDQPTWRSHVFKEHNLAQAIKTKFRPVNSQKTAHLCLTCCQVQRNSKNVDLQRHYFQHMPHQGYLKCTLCKKTKSSKPKMLLHLEFIHRIEIPKAVDDESTDKVELAQCLECDIMFEEDLQSHLRICPARLGPLAVEQYNDIAKNKKLLEHLQNASRRIDKMLLEVGIDASSL</sequence>
<keyword evidence="5" id="KW-0862">Zinc</keyword>
<dbReference type="EnsemblMetazoa" id="SCAU010793-RA">
    <property type="protein sequence ID" value="SCAU010793-PA"/>
    <property type="gene ID" value="SCAU010793"/>
</dbReference>
<evidence type="ECO:0000256" key="2">
    <source>
        <dbReference type="ARBA" id="ARBA00022723"/>
    </source>
</evidence>
<dbReference type="GO" id="GO:0008270">
    <property type="term" value="F:zinc ion binding"/>
    <property type="evidence" value="ECO:0007669"/>
    <property type="project" value="UniProtKB-KW"/>
</dbReference>
<evidence type="ECO:0000313" key="10">
    <source>
        <dbReference type="Proteomes" id="UP000095300"/>
    </source>
</evidence>
<accession>A0A1I8PSU8</accession>
<gene>
    <name evidence="9" type="primary">106090483</name>
</gene>
<name>A0A1I8PSU8_STOCA</name>
<keyword evidence="6" id="KW-0539">Nucleus</keyword>
<dbReference type="Gene3D" id="3.30.160.60">
    <property type="entry name" value="Classic Zinc Finger"/>
    <property type="match status" value="1"/>
</dbReference>
<dbReference type="InterPro" id="IPR050888">
    <property type="entry name" value="ZnF_C2H2-type_TF"/>
</dbReference>
<evidence type="ECO:0000256" key="1">
    <source>
        <dbReference type="ARBA" id="ARBA00004123"/>
    </source>
</evidence>
<keyword evidence="4 7" id="KW-0863">Zinc-finger</keyword>
<dbReference type="VEuPathDB" id="VectorBase:SCAU010793"/>
<comment type="subcellular location">
    <subcellularLocation>
        <location evidence="1">Nucleus</location>
    </subcellularLocation>
</comment>
<dbReference type="PROSITE" id="PS50157">
    <property type="entry name" value="ZINC_FINGER_C2H2_2"/>
    <property type="match status" value="1"/>
</dbReference>
<evidence type="ECO:0000256" key="7">
    <source>
        <dbReference type="PROSITE-ProRule" id="PRU00042"/>
    </source>
</evidence>
<dbReference type="Proteomes" id="UP000095300">
    <property type="component" value="Unassembled WGS sequence"/>
</dbReference>
<protein>
    <recommendedName>
        <fullName evidence="8">C2H2-type domain-containing protein</fullName>
    </recommendedName>
</protein>
<dbReference type="PROSITE" id="PS00028">
    <property type="entry name" value="ZINC_FINGER_C2H2_1"/>
    <property type="match status" value="3"/>
</dbReference>
<dbReference type="InterPro" id="IPR013087">
    <property type="entry name" value="Znf_C2H2_type"/>
</dbReference>
<dbReference type="AlphaFoldDB" id="A0A1I8PSU8"/>
<feature type="domain" description="C2H2-type" evidence="8">
    <location>
        <begin position="7"/>
        <end position="35"/>
    </location>
</feature>
<dbReference type="PANTHER" id="PTHR24406">
    <property type="entry name" value="TRANSCRIPTIONAL REPRESSOR CTCFL-RELATED"/>
    <property type="match status" value="1"/>
</dbReference>
<proteinExistence type="predicted"/>
<evidence type="ECO:0000256" key="5">
    <source>
        <dbReference type="ARBA" id="ARBA00022833"/>
    </source>
</evidence>
<evidence type="ECO:0000256" key="6">
    <source>
        <dbReference type="ARBA" id="ARBA00023242"/>
    </source>
</evidence>
<evidence type="ECO:0000256" key="3">
    <source>
        <dbReference type="ARBA" id="ARBA00022737"/>
    </source>
</evidence>
<evidence type="ECO:0000256" key="4">
    <source>
        <dbReference type="ARBA" id="ARBA00022771"/>
    </source>
</evidence>
<evidence type="ECO:0000259" key="8">
    <source>
        <dbReference type="PROSITE" id="PS50157"/>
    </source>
</evidence>
<keyword evidence="2" id="KW-0479">Metal-binding</keyword>
<dbReference type="KEGG" id="scac:106090483"/>
<evidence type="ECO:0000313" key="9">
    <source>
        <dbReference type="EnsemblMetazoa" id="SCAU010793-PA"/>
    </source>
</evidence>
<reference evidence="9" key="1">
    <citation type="submission" date="2020-05" db="UniProtKB">
        <authorList>
            <consortium name="EnsemblMetazoa"/>
        </authorList>
    </citation>
    <scope>IDENTIFICATION</scope>
    <source>
        <strain evidence="9">USDA</strain>
    </source>
</reference>
<dbReference type="GO" id="GO:0005634">
    <property type="term" value="C:nucleus"/>
    <property type="evidence" value="ECO:0007669"/>
    <property type="project" value="UniProtKB-SubCell"/>
</dbReference>
<organism evidence="9 10">
    <name type="scientific">Stomoxys calcitrans</name>
    <name type="common">Stable fly</name>
    <name type="synonym">Conops calcitrans</name>
    <dbReference type="NCBI Taxonomy" id="35570"/>
    <lineage>
        <taxon>Eukaryota</taxon>
        <taxon>Metazoa</taxon>
        <taxon>Ecdysozoa</taxon>
        <taxon>Arthropoda</taxon>
        <taxon>Hexapoda</taxon>
        <taxon>Insecta</taxon>
        <taxon>Pterygota</taxon>
        <taxon>Neoptera</taxon>
        <taxon>Endopterygota</taxon>
        <taxon>Diptera</taxon>
        <taxon>Brachycera</taxon>
        <taxon>Muscomorpha</taxon>
        <taxon>Muscoidea</taxon>
        <taxon>Muscidae</taxon>
        <taxon>Stomoxys</taxon>
    </lineage>
</organism>
<dbReference type="OrthoDB" id="6778897at2759"/>
<keyword evidence="3" id="KW-0677">Repeat</keyword>